<organism evidence="2 3">
    <name type="scientific">Oryza meyeriana var. granulata</name>
    <dbReference type="NCBI Taxonomy" id="110450"/>
    <lineage>
        <taxon>Eukaryota</taxon>
        <taxon>Viridiplantae</taxon>
        <taxon>Streptophyta</taxon>
        <taxon>Embryophyta</taxon>
        <taxon>Tracheophyta</taxon>
        <taxon>Spermatophyta</taxon>
        <taxon>Magnoliopsida</taxon>
        <taxon>Liliopsida</taxon>
        <taxon>Poales</taxon>
        <taxon>Poaceae</taxon>
        <taxon>BOP clade</taxon>
        <taxon>Oryzoideae</taxon>
        <taxon>Oryzeae</taxon>
        <taxon>Oryzinae</taxon>
        <taxon>Oryza</taxon>
        <taxon>Oryza meyeriana</taxon>
    </lineage>
</organism>
<feature type="region of interest" description="Disordered" evidence="1">
    <location>
        <begin position="53"/>
        <end position="80"/>
    </location>
</feature>
<dbReference type="Proteomes" id="UP000479710">
    <property type="component" value="Unassembled WGS sequence"/>
</dbReference>
<evidence type="ECO:0000313" key="3">
    <source>
        <dbReference type="Proteomes" id="UP000479710"/>
    </source>
</evidence>
<dbReference type="EMBL" id="SPHZ02000002">
    <property type="protein sequence ID" value="KAF0928421.1"/>
    <property type="molecule type" value="Genomic_DNA"/>
</dbReference>
<dbReference type="OrthoDB" id="783687at2759"/>
<comment type="caution">
    <text evidence="2">The sequence shown here is derived from an EMBL/GenBank/DDBJ whole genome shotgun (WGS) entry which is preliminary data.</text>
</comment>
<accession>A0A6G1EUY0</accession>
<reference evidence="2 3" key="1">
    <citation type="submission" date="2019-11" db="EMBL/GenBank/DDBJ databases">
        <title>Whole genome sequence of Oryza granulata.</title>
        <authorList>
            <person name="Li W."/>
        </authorList>
    </citation>
    <scope>NUCLEOTIDE SEQUENCE [LARGE SCALE GENOMIC DNA]</scope>
    <source>
        <strain evidence="3">cv. Menghai</strain>
        <tissue evidence="2">Leaf</tissue>
    </source>
</reference>
<proteinExistence type="predicted"/>
<gene>
    <name evidence="2" type="ORF">E2562_003239</name>
</gene>
<dbReference type="PANTHER" id="PTHR33735">
    <property type="entry name" value="EXPRESSED PROTEIN"/>
    <property type="match status" value="1"/>
</dbReference>
<dbReference type="PANTHER" id="PTHR33735:SF10">
    <property type="entry name" value="EXPRESSED PROTEIN"/>
    <property type="match status" value="1"/>
</dbReference>
<evidence type="ECO:0008006" key="4">
    <source>
        <dbReference type="Google" id="ProtNLM"/>
    </source>
</evidence>
<keyword evidence="3" id="KW-1185">Reference proteome</keyword>
<name>A0A6G1EUY0_9ORYZ</name>
<dbReference type="AlphaFoldDB" id="A0A6G1EUY0"/>
<sequence>MSSLVRSLTSIYCQRLRRTVRLGGLPAAAKRAPELHQPRSFSSMVQRIEASGAGIRRSDGRAADTGGSPAARPPRRQGQHGTARFFTWARLAVGSVVAVMAPFLQSKWATLLRIQSEVEMVKDVTETAAEVLEEVAPAAEKVSAEVAEQLPEHGKLRRAAVLVEHASKEVAEGAHLAQDIIHKVDEIEEDVKAIIEPITDNHKHATIKKH</sequence>
<evidence type="ECO:0000313" key="2">
    <source>
        <dbReference type="EMBL" id="KAF0928421.1"/>
    </source>
</evidence>
<protein>
    <recommendedName>
        <fullName evidence="4">Pterin-binding domain-containing protein</fullName>
    </recommendedName>
</protein>
<evidence type="ECO:0000256" key="1">
    <source>
        <dbReference type="SAM" id="MobiDB-lite"/>
    </source>
</evidence>